<sequence>MGKKLNLGGGDLLTWALLLGVGGVAVWKGVEEFKELQEAKNPAPAPTAPAPSGGAPATAPAVPVLTAGGAVIPPTTGTTVGTAATGNVPLGIVAGDVPRAQYVPPMTTPVPKEQMYQGPVPAVLLPVGLANLIRPWAALPIPPSPAVAVRYDPVFEQTAAKLQNFTAAKLEQQVMPRQNAWDAL</sequence>
<comment type="caution">
    <text evidence="3">The sequence shown here is derived from an EMBL/GenBank/DDBJ whole genome shotgun (WGS) entry which is preliminary data.</text>
</comment>
<dbReference type="RefSeq" id="WP_380015409.1">
    <property type="nucleotide sequence ID" value="NZ_JBHLYR010000062.1"/>
</dbReference>
<dbReference type="EMBL" id="JBHLYR010000062">
    <property type="protein sequence ID" value="MFB9994495.1"/>
    <property type="molecule type" value="Genomic_DNA"/>
</dbReference>
<name>A0ABV6B473_9DEIO</name>
<keyword evidence="4" id="KW-1185">Reference proteome</keyword>
<gene>
    <name evidence="3" type="ORF">ACFFLM_21290</name>
</gene>
<evidence type="ECO:0000313" key="4">
    <source>
        <dbReference type="Proteomes" id="UP001589733"/>
    </source>
</evidence>
<proteinExistence type="predicted"/>
<keyword evidence="2" id="KW-0812">Transmembrane</keyword>
<evidence type="ECO:0000313" key="3">
    <source>
        <dbReference type="EMBL" id="MFB9994495.1"/>
    </source>
</evidence>
<protein>
    <submittedName>
        <fullName evidence="3">Uncharacterized protein</fullName>
    </submittedName>
</protein>
<keyword evidence="2" id="KW-0472">Membrane</keyword>
<organism evidence="3 4">
    <name type="scientific">Deinococcus oregonensis</name>
    <dbReference type="NCBI Taxonomy" id="1805970"/>
    <lineage>
        <taxon>Bacteria</taxon>
        <taxon>Thermotogati</taxon>
        <taxon>Deinococcota</taxon>
        <taxon>Deinococci</taxon>
        <taxon>Deinococcales</taxon>
        <taxon>Deinococcaceae</taxon>
        <taxon>Deinococcus</taxon>
    </lineage>
</organism>
<evidence type="ECO:0000256" key="2">
    <source>
        <dbReference type="SAM" id="Phobius"/>
    </source>
</evidence>
<feature type="compositionally biased region" description="Low complexity" evidence="1">
    <location>
        <begin position="50"/>
        <end position="59"/>
    </location>
</feature>
<reference evidence="3 4" key="1">
    <citation type="submission" date="2024-09" db="EMBL/GenBank/DDBJ databases">
        <authorList>
            <person name="Sun Q."/>
            <person name="Mori K."/>
        </authorList>
    </citation>
    <scope>NUCLEOTIDE SEQUENCE [LARGE SCALE GENOMIC DNA]</scope>
    <source>
        <strain evidence="3 4">JCM 13503</strain>
    </source>
</reference>
<dbReference type="Proteomes" id="UP001589733">
    <property type="component" value="Unassembled WGS sequence"/>
</dbReference>
<accession>A0ABV6B473</accession>
<feature type="region of interest" description="Disordered" evidence="1">
    <location>
        <begin position="38"/>
        <end position="59"/>
    </location>
</feature>
<evidence type="ECO:0000256" key="1">
    <source>
        <dbReference type="SAM" id="MobiDB-lite"/>
    </source>
</evidence>
<feature type="transmembrane region" description="Helical" evidence="2">
    <location>
        <begin position="12"/>
        <end position="30"/>
    </location>
</feature>
<keyword evidence="2" id="KW-1133">Transmembrane helix</keyword>